<name>A0ABW9F0X9_9GAMM</name>
<proteinExistence type="predicted"/>
<dbReference type="EMBL" id="JBBEST010000007">
    <property type="protein sequence ID" value="MFM1347783.1"/>
    <property type="molecule type" value="Genomic_DNA"/>
</dbReference>
<dbReference type="Pfam" id="PF07676">
    <property type="entry name" value="PD40"/>
    <property type="match status" value="1"/>
</dbReference>
<dbReference type="Gene3D" id="2.120.10.30">
    <property type="entry name" value="TolB, C-terminal domain"/>
    <property type="match status" value="1"/>
</dbReference>
<protein>
    <submittedName>
        <fullName evidence="1">DUF3748 domain-containing protein</fullName>
    </submittedName>
</protein>
<evidence type="ECO:0000313" key="1">
    <source>
        <dbReference type="EMBL" id="MFM1347783.1"/>
    </source>
</evidence>
<dbReference type="Proteomes" id="UP001629523">
    <property type="component" value="Unassembled WGS sequence"/>
</dbReference>
<dbReference type="InterPro" id="IPR022223">
    <property type="entry name" value="DUF3748"/>
</dbReference>
<keyword evidence="2" id="KW-1185">Reference proteome</keyword>
<comment type="caution">
    <text evidence="1">The sequence shown here is derived from an EMBL/GenBank/DDBJ whole genome shotgun (WGS) entry which is preliminary data.</text>
</comment>
<evidence type="ECO:0000313" key="2">
    <source>
        <dbReference type="Proteomes" id="UP001629523"/>
    </source>
</evidence>
<accession>A0ABW9F0X9</accession>
<gene>
    <name evidence="1" type="ORF">WFP14_14610</name>
</gene>
<organism evidence="1 2">
    <name type="scientific">Yersinia proxima</name>
    <dbReference type="NCBI Taxonomy" id="2890316"/>
    <lineage>
        <taxon>Bacteria</taxon>
        <taxon>Pseudomonadati</taxon>
        <taxon>Pseudomonadota</taxon>
        <taxon>Gammaproteobacteria</taxon>
        <taxon>Enterobacterales</taxon>
        <taxon>Yersiniaceae</taxon>
        <taxon>Yersinia</taxon>
    </lineage>
</organism>
<dbReference type="InterPro" id="IPR011042">
    <property type="entry name" value="6-blade_b-propeller_TolB-like"/>
</dbReference>
<dbReference type="InterPro" id="IPR011659">
    <property type="entry name" value="WD40"/>
</dbReference>
<reference evidence="1 2" key="1">
    <citation type="journal article" date="2024" name="Infect. Genet. Evol.">
        <title>Characteristics and comparative genome analysis of Yersinia enterocolitica and related species associated with human infections in Switzerland 2019-2023.</title>
        <authorList>
            <person name="Stevens M.J.A."/>
            <person name="Horlbog J.A."/>
            <person name="Diethelm A."/>
            <person name="Stephan R."/>
            <person name="Nuesch-Inderbinen M."/>
        </authorList>
    </citation>
    <scope>NUCLEOTIDE SEQUENCE [LARGE SCALE GENOMIC DNA]</scope>
    <source>
        <strain evidence="1 2">N20-0302</strain>
    </source>
</reference>
<dbReference type="GeneID" id="93971194"/>
<sequence>MNMQKCDSTPEQQLTFDPRGHQLTNINVWTPDSQWLAYDVRPNGSTFSGLTIERVNCITGEIEVIYRAQHGAYVGVVTVSPDNPARYVFIHGPEHPDSHWHYDFHHRRGVIVTEPDRELAVTLDAMDITPPFTPGALRGGSHVHVFSPDGSRLSFTYNDHVLHEQDPALDCRNVGVALPLHGVNPPKQHPREYDGSHFCVLVTRTTPTPLAGSDQINRAYEEGWIGSLGYLKTDGTRQRWALVFIGDTLSAQGEKIPEIFIADLPEHDRDYARAGEDPLEGTQTTMPAPPAGVRQRRLTFTAERRFPGLATSPRHWLRTSPDGSAIACLMKDDEGVAQLWLVSPNGGEPRQLTFTEGGIQSAFSWHPQGHSLAFVCDNSVMQCDSTTGQLRQLTARSAVAPMSDAVVFSPDGTKVAFMREIDGLAQIFTVNVG</sequence>
<dbReference type="SUPFAM" id="SSF82171">
    <property type="entry name" value="DPP6 N-terminal domain-like"/>
    <property type="match status" value="1"/>
</dbReference>
<dbReference type="RefSeq" id="WP_050078752.1">
    <property type="nucleotide sequence ID" value="NZ_CABHYG010000014.1"/>
</dbReference>
<dbReference type="Pfam" id="PF12566">
    <property type="entry name" value="DUF3748"/>
    <property type="match status" value="1"/>
</dbReference>